<reference evidence="1" key="1">
    <citation type="journal article" date="2019" name="bioRxiv">
        <title>The Genome of the Zebra Mussel, Dreissena polymorpha: A Resource for Invasive Species Research.</title>
        <authorList>
            <person name="McCartney M.A."/>
            <person name="Auch B."/>
            <person name="Kono T."/>
            <person name="Mallez S."/>
            <person name="Zhang Y."/>
            <person name="Obille A."/>
            <person name="Becker A."/>
            <person name="Abrahante J.E."/>
            <person name="Garbe J."/>
            <person name="Badalamenti J.P."/>
            <person name="Herman A."/>
            <person name="Mangelson H."/>
            <person name="Liachko I."/>
            <person name="Sullivan S."/>
            <person name="Sone E.D."/>
            <person name="Koren S."/>
            <person name="Silverstein K.A.T."/>
            <person name="Beckman K.B."/>
            <person name="Gohl D.M."/>
        </authorList>
    </citation>
    <scope>NUCLEOTIDE SEQUENCE</scope>
    <source>
        <strain evidence="1">Duluth1</strain>
        <tissue evidence="1">Whole animal</tissue>
    </source>
</reference>
<gene>
    <name evidence="1" type="ORF">DPMN_030519</name>
</gene>
<reference evidence="1" key="2">
    <citation type="submission" date="2020-11" db="EMBL/GenBank/DDBJ databases">
        <authorList>
            <person name="McCartney M.A."/>
            <person name="Auch B."/>
            <person name="Kono T."/>
            <person name="Mallez S."/>
            <person name="Becker A."/>
            <person name="Gohl D.M."/>
            <person name="Silverstein K.A.T."/>
            <person name="Koren S."/>
            <person name="Bechman K.B."/>
            <person name="Herman A."/>
            <person name="Abrahante J.E."/>
            <person name="Garbe J."/>
        </authorList>
    </citation>
    <scope>NUCLEOTIDE SEQUENCE</scope>
    <source>
        <strain evidence="1">Duluth1</strain>
        <tissue evidence="1">Whole animal</tissue>
    </source>
</reference>
<proteinExistence type="predicted"/>
<name>A0A9D4M0Z7_DREPO</name>
<sequence length="58" mass="6781">MIYQVCVYQKTDQQIHTVIRVYGYSLLLHSEGLNKFTGIPFYYLVWGFTSEPVFPSTT</sequence>
<dbReference type="EMBL" id="JAIWYP010000002">
    <property type="protein sequence ID" value="KAH3867393.1"/>
    <property type="molecule type" value="Genomic_DNA"/>
</dbReference>
<protein>
    <submittedName>
        <fullName evidence="1">Uncharacterized protein</fullName>
    </submittedName>
</protein>
<dbReference type="AlphaFoldDB" id="A0A9D4M0Z7"/>
<keyword evidence="2" id="KW-1185">Reference proteome</keyword>
<dbReference type="Proteomes" id="UP000828390">
    <property type="component" value="Unassembled WGS sequence"/>
</dbReference>
<comment type="caution">
    <text evidence="1">The sequence shown here is derived from an EMBL/GenBank/DDBJ whole genome shotgun (WGS) entry which is preliminary data.</text>
</comment>
<evidence type="ECO:0000313" key="1">
    <source>
        <dbReference type="EMBL" id="KAH3867393.1"/>
    </source>
</evidence>
<organism evidence="1 2">
    <name type="scientific">Dreissena polymorpha</name>
    <name type="common">Zebra mussel</name>
    <name type="synonym">Mytilus polymorpha</name>
    <dbReference type="NCBI Taxonomy" id="45954"/>
    <lineage>
        <taxon>Eukaryota</taxon>
        <taxon>Metazoa</taxon>
        <taxon>Spiralia</taxon>
        <taxon>Lophotrochozoa</taxon>
        <taxon>Mollusca</taxon>
        <taxon>Bivalvia</taxon>
        <taxon>Autobranchia</taxon>
        <taxon>Heteroconchia</taxon>
        <taxon>Euheterodonta</taxon>
        <taxon>Imparidentia</taxon>
        <taxon>Neoheterodontei</taxon>
        <taxon>Myida</taxon>
        <taxon>Dreissenoidea</taxon>
        <taxon>Dreissenidae</taxon>
        <taxon>Dreissena</taxon>
    </lineage>
</organism>
<evidence type="ECO:0000313" key="2">
    <source>
        <dbReference type="Proteomes" id="UP000828390"/>
    </source>
</evidence>
<accession>A0A9D4M0Z7</accession>